<evidence type="ECO:0000313" key="3">
    <source>
        <dbReference type="Proteomes" id="UP000192434"/>
    </source>
</evidence>
<dbReference type="Proteomes" id="UP000192434">
    <property type="component" value="Unassembled WGS sequence"/>
</dbReference>
<dbReference type="EMBL" id="MVII01000058">
    <property type="protein sequence ID" value="ORB47630.1"/>
    <property type="molecule type" value="Genomic_DNA"/>
</dbReference>
<accession>A0A1X0IJY5</accession>
<name>A0A1X0IJY5_9MYCO</name>
<sequence length="74" mass="8110">MHNRETPKRRGVTLADITSMVRLPGRPATFVTYTADGEDAAREQAEREGGEYIPLPVPDPVWDWDTGRPSGSAG</sequence>
<protein>
    <submittedName>
        <fullName evidence="2">Uncharacterized protein</fullName>
    </submittedName>
</protein>
<comment type="caution">
    <text evidence="2">The sequence shown here is derived from an EMBL/GenBank/DDBJ whole genome shotgun (WGS) entry which is preliminary data.</text>
</comment>
<reference evidence="2 3" key="1">
    <citation type="submission" date="2016-12" db="EMBL/GenBank/DDBJ databases">
        <title>The new phylogeny of genus Mycobacterium.</title>
        <authorList>
            <person name="Tortoli E."/>
            <person name="Trovato A."/>
            <person name="Cirillo D.M."/>
        </authorList>
    </citation>
    <scope>NUCLEOTIDE SEQUENCE [LARGE SCALE GENOMIC DNA]</scope>
    <source>
        <strain evidence="2 3">CCUG 66554</strain>
    </source>
</reference>
<gene>
    <name evidence="2" type="ORF">BST43_25840</name>
</gene>
<evidence type="ECO:0000256" key="1">
    <source>
        <dbReference type="SAM" id="MobiDB-lite"/>
    </source>
</evidence>
<organism evidence="2 3">
    <name type="scientific">Mycobacteroides saopaulense</name>
    <dbReference type="NCBI Taxonomy" id="1578165"/>
    <lineage>
        <taxon>Bacteria</taxon>
        <taxon>Bacillati</taxon>
        <taxon>Actinomycetota</taxon>
        <taxon>Actinomycetes</taxon>
        <taxon>Mycobacteriales</taxon>
        <taxon>Mycobacteriaceae</taxon>
        <taxon>Mycobacteroides</taxon>
    </lineage>
</organism>
<dbReference type="AlphaFoldDB" id="A0A1X0IJY5"/>
<feature type="region of interest" description="Disordered" evidence="1">
    <location>
        <begin position="47"/>
        <end position="74"/>
    </location>
</feature>
<proteinExistence type="predicted"/>
<evidence type="ECO:0000313" key="2">
    <source>
        <dbReference type="EMBL" id="ORB47630.1"/>
    </source>
</evidence>